<dbReference type="Gene3D" id="2.60.40.10">
    <property type="entry name" value="Immunoglobulins"/>
    <property type="match status" value="1"/>
</dbReference>
<dbReference type="Proteomes" id="UP000694941">
    <property type="component" value="Unplaced"/>
</dbReference>
<evidence type="ECO:0000313" key="4">
    <source>
        <dbReference type="RefSeq" id="XP_022242751.1"/>
    </source>
</evidence>
<evidence type="ECO:0000256" key="1">
    <source>
        <dbReference type="ARBA" id="ARBA00023157"/>
    </source>
</evidence>
<dbReference type="InterPro" id="IPR013162">
    <property type="entry name" value="CD80_C2-set"/>
</dbReference>
<name>A0ABM1SGJ6_LIMPO</name>
<proteinExistence type="predicted"/>
<dbReference type="SUPFAM" id="SSF48726">
    <property type="entry name" value="Immunoglobulin"/>
    <property type="match status" value="1"/>
</dbReference>
<reference evidence="4" key="1">
    <citation type="submission" date="2025-08" db="UniProtKB">
        <authorList>
            <consortium name="RefSeq"/>
        </authorList>
    </citation>
    <scope>IDENTIFICATION</scope>
    <source>
        <tissue evidence="4">Muscle</tissue>
    </source>
</reference>
<gene>
    <name evidence="4" type="primary">LOC111085980</name>
</gene>
<evidence type="ECO:0000259" key="2">
    <source>
        <dbReference type="Pfam" id="PF08205"/>
    </source>
</evidence>
<keyword evidence="1" id="KW-1015">Disulfide bond</keyword>
<keyword evidence="3" id="KW-1185">Reference proteome</keyword>
<organism evidence="3 4">
    <name type="scientific">Limulus polyphemus</name>
    <name type="common">Atlantic horseshoe crab</name>
    <dbReference type="NCBI Taxonomy" id="6850"/>
    <lineage>
        <taxon>Eukaryota</taxon>
        <taxon>Metazoa</taxon>
        <taxon>Ecdysozoa</taxon>
        <taxon>Arthropoda</taxon>
        <taxon>Chelicerata</taxon>
        <taxon>Merostomata</taxon>
        <taxon>Xiphosura</taxon>
        <taxon>Limulidae</taxon>
        <taxon>Limulus</taxon>
    </lineage>
</organism>
<dbReference type="Pfam" id="PF08205">
    <property type="entry name" value="C2-set_2"/>
    <property type="match status" value="1"/>
</dbReference>
<feature type="domain" description="CD80-like immunoglobulin C2-set" evidence="2">
    <location>
        <begin position="160"/>
        <end position="216"/>
    </location>
</feature>
<accession>A0ABM1SGJ6</accession>
<sequence length="292" mass="33668">MNCHQDQFMWELRKIIAVFSILFMAETLALRNVKVQVPSAVNRGDTAWINCSFDLESDEIYSTKFYLNDLEFFRYISYLDDTPVSVYPFAGIYVDKGKSSFASVFMYTTDFNSEGNYKCEVSIGPPTFQTIVSKPGYMLVNVPPRHIPIINGVRLQYARGENLTGTCISARSKPPSTIKWYINDKEVSSKFVRIRILGSNPNDYVSVVSDIHFTVQPHHFVKSRMFIRCTSYFNELEYSRVIDITDKDNKNNWIDSAKRNSASSSFNGRLPLVFVLLCIRRLVEHINYFLPN</sequence>
<dbReference type="InterPro" id="IPR036179">
    <property type="entry name" value="Ig-like_dom_sf"/>
</dbReference>
<dbReference type="PANTHER" id="PTHR21261">
    <property type="entry name" value="BEAT PROTEIN"/>
    <property type="match status" value="1"/>
</dbReference>
<protein>
    <submittedName>
        <fullName evidence="4">Uncharacterized protein LOC111085980</fullName>
    </submittedName>
</protein>
<dbReference type="PANTHER" id="PTHR21261:SF15">
    <property type="entry name" value="BEATEN PATH IIIA, ISOFORM D-RELATED"/>
    <property type="match status" value="1"/>
</dbReference>
<dbReference type="GeneID" id="111085980"/>
<dbReference type="InterPro" id="IPR013783">
    <property type="entry name" value="Ig-like_fold"/>
</dbReference>
<evidence type="ECO:0000313" key="3">
    <source>
        <dbReference type="Proteomes" id="UP000694941"/>
    </source>
</evidence>
<dbReference type="RefSeq" id="XP_022242751.1">
    <property type="nucleotide sequence ID" value="XM_022387043.1"/>
</dbReference>